<dbReference type="InterPro" id="IPR049326">
    <property type="entry name" value="Rhodopsin_dom_fungi"/>
</dbReference>
<keyword evidence="2 7" id="KW-0812">Transmembrane</keyword>
<evidence type="ECO:0000259" key="8">
    <source>
        <dbReference type="Pfam" id="PF20684"/>
    </source>
</evidence>
<reference evidence="9 10" key="1">
    <citation type="journal article" date="2024" name="Commun. Biol.">
        <title>Comparative genomic analysis of thermophilic fungi reveals convergent evolutionary adaptations and gene losses.</title>
        <authorList>
            <person name="Steindorff A.S."/>
            <person name="Aguilar-Pontes M.V."/>
            <person name="Robinson A.J."/>
            <person name="Andreopoulos B."/>
            <person name="LaButti K."/>
            <person name="Kuo A."/>
            <person name="Mondo S."/>
            <person name="Riley R."/>
            <person name="Otillar R."/>
            <person name="Haridas S."/>
            <person name="Lipzen A."/>
            <person name="Grimwood J."/>
            <person name="Schmutz J."/>
            <person name="Clum A."/>
            <person name="Reid I.D."/>
            <person name="Moisan M.C."/>
            <person name="Butler G."/>
            <person name="Nguyen T.T.M."/>
            <person name="Dewar K."/>
            <person name="Conant G."/>
            <person name="Drula E."/>
            <person name="Henrissat B."/>
            <person name="Hansel C."/>
            <person name="Singer S."/>
            <person name="Hutchinson M.I."/>
            <person name="de Vries R.P."/>
            <person name="Natvig D.O."/>
            <person name="Powell A.J."/>
            <person name="Tsang A."/>
            <person name="Grigoriev I.V."/>
        </authorList>
    </citation>
    <scope>NUCLEOTIDE SEQUENCE [LARGE SCALE GENOMIC DNA]</scope>
    <source>
        <strain evidence="9 10">ATCC 24622</strain>
    </source>
</reference>
<feature type="transmembrane region" description="Helical" evidence="7">
    <location>
        <begin position="189"/>
        <end position="211"/>
    </location>
</feature>
<comment type="similarity">
    <text evidence="5">Belongs to the SAT4 family.</text>
</comment>
<dbReference type="EMBL" id="JAZHXJ010001605">
    <property type="protein sequence ID" value="KAL1844589.1"/>
    <property type="molecule type" value="Genomic_DNA"/>
</dbReference>
<dbReference type="PANTHER" id="PTHR33048">
    <property type="entry name" value="PTH11-LIKE INTEGRAL MEMBRANE PROTEIN (AFU_ORTHOLOGUE AFUA_5G11245)"/>
    <property type="match status" value="1"/>
</dbReference>
<sequence length="316" mass="35001">MLRPLRAWGRAPLSPLVALHGGRTARRRDGTTSSSGHRPRESSIPPAHCLAVRETRGERPGQNGKRWFFGLVTGSFLEDRTESDGLVVPRTMSSSPPPGDVDLSADRKAAVIASSVAFWLLGLAAMSLRFYTRSRLAKVLGSEDWVLLGSFVFCTGVSVTQIVMTKYGWGKHIGALSPADLVSISKLTLSLLIVYQVGLALTKVSILLLYLRILHYHHARWAVYAMLLVVVAYNTWGVVSDLTLCPLPDLWSSADYEACHPVRYTWASVSLHIATDFLIFLLPIPVFFRVRMPSREKITLLVLFSLGFLCVPRPFP</sequence>
<keyword evidence="10" id="KW-1185">Reference proteome</keyword>
<protein>
    <recommendedName>
        <fullName evidence="8">Rhodopsin domain-containing protein</fullName>
    </recommendedName>
</protein>
<evidence type="ECO:0000256" key="6">
    <source>
        <dbReference type="SAM" id="MobiDB-lite"/>
    </source>
</evidence>
<feature type="transmembrane region" description="Helical" evidence="7">
    <location>
        <begin position="264"/>
        <end position="286"/>
    </location>
</feature>
<feature type="transmembrane region" description="Helical" evidence="7">
    <location>
        <begin position="109"/>
        <end position="132"/>
    </location>
</feature>
<keyword evidence="4 7" id="KW-0472">Membrane</keyword>
<gene>
    <name evidence="9" type="ORF">VTK73DRAFT_2248</name>
</gene>
<feature type="domain" description="Rhodopsin" evidence="8">
    <location>
        <begin position="128"/>
        <end position="310"/>
    </location>
</feature>
<evidence type="ECO:0000256" key="7">
    <source>
        <dbReference type="SAM" id="Phobius"/>
    </source>
</evidence>
<dbReference type="PANTHER" id="PTHR33048:SF47">
    <property type="entry name" value="INTEGRAL MEMBRANE PROTEIN-RELATED"/>
    <property type="match status" value="1"/>
</dbReference>
<comment type="subcellular location">
    <subcellularLocation>
        <location evidence="1">Membrane</location>
        <topology evidence="1">Multi-pass membrane protein</topology>
    </subcellularLocation>
</comment>
<comment type="caution">
    <text evidence="9">The sequence shown here is derived from an EMBL/GenBank/DDBJ whole genome shotgun (WGS) entry which is preliminary data.</text>
</comment>
<feature type="transmembrane region" description="Helical" evidence="7">
    <location>
        <begin position="144"/>
        <end position="169"/>
    </location>
</feature>
<evidence type="ECO:0000313" key="10">
    <source>
        <dbReference type="Proteomes" id="UP001586593"/>
    </source>
</evidence>
<dbReference type="Proteomes" id="UP001586593">
    <property type="component" value="Unassembled WGS sequence"/>
</dbReference>
<accession>A0ABR3VSG2</accession>
<organism evidence="9 10">
    <name type="scientific">Phialemonium thermophilum</name>
    <dbReference type="NCBI Taxonomy" id="223376"/>
    <lineage>
        <taxon>Eukaryota</taxon>
        <taxon>Fungi</taxon>
        <taxon>Dikarya</taxon>
        <taxon>Ascomycota</taxon>
        <taxon>Pezizomycotina</taxon>
        <taxon>Sordariomycetes</taxon>
        <taxon>Sordariomycetidae</taxon>
        <taxon>Cephalothecales</taxon>
        <taxon>Cephalothecaceae</taxon>
        <taxon>Phialemonium</taxon>
    </lineage>
</organism>
<evidence type="ECO:0000256" key="5">
    <source>
        <dbReference type="ARBA" id="ARBA00038359"/>
    </source>
</evidence>
<feature type="transmembrane region" description="Helical" evidence="7">
    <location>
        <begin position="223"/>
        <end position="244"/>
    </location>
</feature>
<proteinExistence type="inferred from homology"/>
<dbReference type="Pfam" id="PF20684">
    <property type="entry name" value="Fung_rhodopsin"/>
    <property type="match status" value="1"/>
</dbReference>
<feature type="region of interest" description="Disordered" evidence="6">
    <location>
        <begin position="19"/>
        <end position="47"/>
    </location>
</feature>
<evidence type="ECO:0000256" key="1">
    <source>
        <dbReference type="ARBA" id="ARBA00004141"/>
    </source>
</evidence>
<dbReference type="InterPro" id="IPR052337">
    <property type="entry name" value="SAT4-like"/>
</dbReference>
<keyword evidence="3 7" id="KW-1133">Transmembrane helix</keyword>
<evidence type="ECO:0000256" key="2">
    <source>
        <dbReference type="ARBA" id="ARBA00022692"/>
    </source>
</evidence>
<evidence type="ECO:0000256" key="4">
    <source>
        <dbReference type="ARBA" id="ARBA00023136"/>
    </source>
</evidence>
<name>A0ABR3VSG2_9PEZI</name>
<evidence type="ECO:0000313" key="9">
    <source>
        <dbReference type="EMBL" id="KAL1844589.1"/>
    </source>
</evidence>
<evidence type="ECO:0000256" key="3">
    <source>
        <dbReference type="ARBA" id="ARBA00022989"/>
    </source>
</evidence>